<dbReference type="PANTHER" id="PTHR24223:SF456">
    <property type="entry name" value="MULTIDRUG RESISTANCE-ASSOCIATED PROTEIN LETHAL(2)03659"/>
    <property type="match status" value="1"/>
</dbReference>
<dbReference type="InterPro" id="IPR050173">
    <property type="entry name" value="ABC_transporter_C-like"/>
</dbReference>
<dbReference type="GO" id="GO:0005524">
    <property type="term" value="F:ATP binding"/>
    <property type="evidence" value="ECO:0007669"/>
    <property type="project" value="UniProtKB-KW"/>
</dbReference>
<dbReference type="PANTHER" id="PTHR24223">
    <property type="entry name" value="ATP-BINDING CASSETTE SUB-FAMILY C"/>
    <property type="match status" value="1"/>
</dbReference>
<dbReference type="GO" id="GO:0016020">
    <property type="term" value="C:membrane"/>
    <property type="evidence" value="ECO:0007669"/>
    <property type="project" value="UniProtKB-SubCell"/>
</dbReference>
<protein>
    <recommendedName>
        <fullName evidence="10">ABC transmembrane type-1 domain-containing protein</fullName>
    </recommendedName>
</protein>
<dbReference type="OrthoDB" id="5967058at2759"/>
<dbReference type="GO" id="GO:0140359">
    <property type="term" value="F:ABC-type transporter activity"/>
    <property type="evidence" value="ECO:0007669"/>
    <property type="project" value="InterPro"/>
</dbReference>
<dbReference type="AlphaFoldDB" id="A0A3M6TMP2"/>
<reference evidence="11 12" key="1">
    <citation type="journal article" date="2018" name="Sci. Rep.">
        <title>Comparative analysis of the Pocillopora damicornis genome highlights role of immune system in coral evolution.</title>
        <authorList>
            <person name="Cunning R."/>
            <person name="Bay R.A."/>
            <person name="Gillette P."/>
            <person name="Baker A.C."/>
            <person name="Traylor-Knowles N."/>
        </authorList>
    </citation>
    <scope>NUCLEOTIDE SEQUENCE [LARGE SCALE GENOMIC DNA]</scope>
    <source>
        <strain evidence="11">RSMAS</strain>
        <tissue evidence="11">Whole animal</tissue>
    </source>
</reference>
<dbReference type="EMBL" id="RCHS01003339">
    <property type="protein sequence ID" value="RMX42524.1"/>
    <property type="molecule type" value="Genomic_DNA"/>
</dbReference>
<dbReference type="InterPro" id="IPR011527">
    <property type="entry name" value="ABC1_TM_dom"/>
</dbReference>
<evidence type="ECO:0000256" key="3">
    <source>
        <dbReference type="ARBA" id="ARBA00022448"/>
    </source>
</evidence>
<gene>
    <name evidence="11" type="ORF">pdam_00016704</name>
</gene>
<comment type="caution">
    <text evidence="11">The sequence shown here is derived from an EMBL/GenBank/DDBJ whole genome shotgun (WGS) entry which is preliminary data.</text>
</comment>
<sequence>MERNGYKKITSDAGTKKASFVSLLFFQWMNNVFKTGSERALQENDFLPLPEDNTSSFVITSLQAKWEKEQTKCKENVEKPRLWKSVISATPRHNYLLYGCAVAMGFSELIGALSLHHLGYRCEVMGIRIGSALKGLVYGKILLLSKTALFEFTTGHVIDLVSNDVQRLDEHTINFMLYGVFSFLQLIAAAFLMAYLIGWQSLPGLIFFCLLLPYFAVLSHVGAKLRHRTALVSDCRISLMNQALAGIRAIKTHTWEDEYRKKIKDAR</sequence>
<keyword evidence="5" id="KW-0547">Nucleotide-binding</keyword>
<accession>A0A3M6TMP2</accession>
<evidence type="ECO:0000313" key="11">
    <source>
        <dbReference type="EMBL" id="RMX42524.1"/>
    </source>
</evidence>
<evidence type="ECO:0000256" key="5">
    <source>
        <dbReference type="ARBA" id="ARBA00022741"/>
    </source>
</evidence>
<keyword evidence="4 9" id="KW-0812">Transmembrane</keyword>
<dbReference type="Proteomes" id="UP000275408">
    <property type="component" value="Unassembled WGS sequence"/>
</dbReference>
<evidence type="ECO:0000256" key="8">
    <source>
        <dbReference type="ARBA" id="ARBA00023136"/>
    </source>
</evidence>
<comment type="subcellular location">
    <subcellularLocation>
        <location evidence="1">Membrane</location>
        <topology evidence="1">Multi-pass membrane protein</topology>
    </subcellularLocation>
</comment>
<evidence type="ECO:0000313" key="12">
    <source>
        <dbReference type="Proteomes" id="UP000275408"/>
    </source>
</evidence>
<organism evidence="11 12">
    <name type="scientific">Pocillopora damicornis</name>
    <name type="common">Cauliflower coral</name>
    <name type="synonym">Millepora damicornis</name>
    <dbReference type="NCBI Taxonomy" id="46731"/>
    <lineage>
        <taxon>Eukaryota</taxon>
        <taxon>Metazoa</taxon>
        <taxon>Cnidaria</taxon>
        <taxon>Anthozoa</taxon>
        <taxon>Hexacorallia</taxon>
        <taxon>Scleractinia</taxon>
        <taxon>Astrocoeniina</taxon>
        <taxon>Pocilloporidae</taxon>
        <taxon>Pocillopora</taxon>
    </lineage>
</organism>
<proteinExistence type="inferred from homology"/>
<evidence type="ECO:0000256" key="2">
    <source>
        <dbReference type="ARBA" id="ARBA00009726"/>
    </source>
</evidence>
<feature type="transmembrane region" description="Helical" evidence="9">
    <location>
        <begin position="204"/>
        <end position="223"/>
    </location>
</feature>
<keyword evidence="7 9" id="KW-1133">Transmembrane helix</keyword>
<keyword evidence="8 9" id="KW-0472">Membrane</keyword>
<feature type="domain" description="ABC transmembrane type-1" evidence="10">
    <location>
        <begin position="101"/>
        <end position="267"/>
    </location>
</feature>
<keyword evidence="12" id="KW-1185">Reference proteome</keyword>
<keyword evidence="6" id="KW-0067">ATP-binding</keyword>
<keyword evidence="3" id="KW-0813">Transport</keyword>
<evidence type="ECO:0000259" key="10">
    <source>
        <dbReference type="PROSITE" id="PS50929"/>
    </source>
</evidence>
<name>A0A3M6TMP2_POCDA</name>
<evidence type="ECO:0000256" key="1">
    <source>
        <dbReference type="ARBA" id="ARBA00004141"/>
    </source>
</evidence>
<dbReference type="PROSITE" id="PS50929">
    <property type="entry name" value="ABC_TM1F"/>
    <property type="match status" value="1"/>
</dbReference>
<evidence type="ECO:0000256" key="4">
    <source>
        <dbReference type="ARBA" id="ARBA00022692"/>
    </source>
</evidence>
<dbReference type="Pfam" id="PF00664">
    <property type="entry name" value="ABC_membrane"/>
    <property type="match status" value="1"/>
</dbReference>
<evidence type="ECO:0000256" key="7">
    <source>
        <dbReference type="ARBA" id="ARBA00022989"/>
    </source>
</evidence>
<comment type="similarity">
    <text evidence="2">Belongs to the ABC transporter superfamily. ABCC family. Conjugate transporter (TC 3.A.1.208) subfamily.</text>
</comment>
<dbReference type="InterPro" id="IPR036640">
    <property type="entry name" value="ABC1_TM_sf"/>
</dbReference>
<dbReference type="SUPFAM" id="SSF90123">
    <property type="entry name" value="ABC transporter transmembrane region"/>
    <property type="match status" value="1"/>
</dbReference>
<dbReference type="Gene3D" id="1.20.1560.10">
    <property type="entry name" value="ABC transporter type 1, transmembrane domain"/>
    <property type="match status" value="1"/>
</dbReference>
<feature type="transmembrane region" description="Helical" evidence="9">
    <location>
        <begin position="175"/>
        <end position="198"/>
    </location>
</feature>
<feature type="non-terminal residue" evidence="11">
    <location>
        <position position="267"/>
    </location>
</feature>
<evidence type="ECO:0000256" key="9">
    <source>
        <dbReference type="SAM" id="Phobius"/>
    </source>
</evidence>
<evidence type="ECO:0000256" key="6">
    <source>
        <dbReference type="ARBA" id="ARBA00022840"/>
    </source>
</evidence>